<organism evidence="1">
    <name type="scientific">Pithovirus LCPAC304</name>
    <dbReference type="NCBI Taxonomy" id="2506594"/>
    <lineage>
        <taxon>Viruses</taxon>
        <taxon>Pithoviruses</taxon>
    </lineage>
</organism>
<protein>
    <submittedName>
        <fullName evidence="1">HIN-200/IF120x domain protein</fullName>
    </submittedName>
</protein>
<gene>
    <name evidence="1" type="ORF">LCPAC304_04250</name>
</gene>
<name>A0A481Z837_9VIRU</name>
<reference evidence="1" key="1">
    <citation type="journal article" date="2019" name="MBio">
        <title>Virus Genomes from Deep Sea Sediments Expand the Ocean Megavirome and Support Independent Origins of Viral Gigantism.</title>
        <authorList>
            <person name="Backstrom D."/>
            <person name="Yutin N."/>
            <person name="Jorgensen S.L."/>
            <person name="Dharamshi J."/>
            <person name="Homa F."/>
            <person name="Zaremba-Niedwiedzka K."/>
            <person name="Spang A."/>
            <person name="Wolf Y.I."/>
            <person name="Koonin E.V."/>
            <person name="Ettema T.J."/>
        </authorList>
    </citation>
    <scope>NUCLEOTIDE SEQUENCE</scope>
</reference>
<evidence type="ECO:0000313" key="1">
    <source>
        <dbReference type="EMBL" id="QBK92078.1"/>
    </source>
</evidence>
<sequence length="166" mass="19020">MFSYKGFSKYNKGVFGDAPFTCSFAMSFPRTIICIFLNAYNIIYGLPTFLSPQRFSSKTDFYVAGCHYATMELVYYKPLVTVDKETCVVSLKHKTVREYFTKEQLIGFVERVKDANANSKMKYWRNKRKALLASEARSKILEIPKESLVSDLGNEEEVEIPKLGGE</sequence>
<accession>A0A481Z837</accession>
<proteinExistence type="predicted"/>
<dbReference type="EMBL" id="MK500567">
    <property type="protein sequence ID" value="QBK92078.1"/>
    <property type="molecule type" value="Genomic_DNA"/>
</dbReference>